<dbReference type="Pfam" id="PF01261">
    <property type="entry name" value="AP_endonuc_2"/>
    <property type="match status" value="1"/>
</dbReference>
<keyword evidence="2" id="KW-0413">Isomerase</keyword>
<dbReference type="EMBL" id="MFIV01000251">
    <property type="protein sequence ID" value="OGF96832.1"/>
    <property type="molecule type" value="Genomic_DNA"/>
</dbReference>
<dbReference type="InterPro" id="IPR013022">
    <property type="entry name" value="Xyl_isomerase-like_TIM-brl"/>
</dbReference>
<protein>
    <submittedName>
        <fullName evidence="2">Xylose isomerase</fullName>
    </submittedName>
</protein>
<organism evidence="2 3">
    <name type="scientific">Candidatus Glassbacteria bacterium GWA2_58_10</name>
    <dbReference type="NCBI Taxonomy" id="1817865"/>
    <lineage>
        <taxon>Bacteria</taxon>
        <taxon>Candidatus Glassiibacteriota</taxon>
    </lineage>
</organism>
<evidence type="ECO:0000313" key="2">
    <source>
        <dbReference type="EMBL" id="OGF96832.1"/>
    </source>
</evidence>
<dbReference type="Proteomes" id="UP000176992">
    <property type="component" value="Unassembled WGS sequence"/>
</dbReference>
<dbReference type="SUPFAM" id="SSF51658">
    <property type="entry name" value="Xylose isomerase-like"/>
    <property type="match status" value="1"/>
</dbReference>
<gene>
    <name evidence="2" type="ORF">A2Z86_04410</name>
</gene>
<dbReference type="InterPro" id="IPR036237">
    <property type="entry name" value="Xyl_isomerase-like_sf"/>
</dbReference>
<evidence type="ECO:0000259" key="1">
    <source>
        <dbReference type="Pfam" id="PF01261"/>
    </source>
</evidence>
<comment type="caution">
    <text evidence="2">The sequence shown here is derived from an EMBL/GenBank/DDBJ whole genome shotgun (WGS) entry which is preliminary data.</text>
</comment>
<dbReference type="GO" id="GO:0016853">
    <property type="term" value="F:isomerase activity"/>
    <property type="evidence" value="ECO:0007669"/>
    <property type="project" value="UniProtKB-KW"/>
</dbReference>
<name>A0A1F5Y9X6_9BACT</name>
<sequence>MRLGGPVLEKFTDPETWIGHLQKLGYRAAYCPVGPEAEDKLVRACEAAAKEADITIAETGAWSNPVNPDETKRRAALETCRQSLALADRIGARCCVTTAGTRESSSPGSGPHPGNLTEDTFDLIVESVRSVIDQVKPTRSFFCLETMPYAQPDSPDCYLRLLEAVDRKSFAAHLDPVNMISSPQRYYRNADFIRECFARLGPYLRSCHAKDTLIQKKLTVHIDEVRAGLGELDYLTYLRELSRYPGVPLMLEHLETDAEYALAAKYIRAVAKKL</sequence>
<accession>A0A1F5Y9X6</accession>
<dbReference type="PANTHER" id="PTHR12110:SF21">
    <property type="entry name" value="XYLOSE ISOMERASE-LIKE TIM BARREL DOMAIN-CONTAINING PROTEIN"/>
    <property type="match status" value="1"/>
</dbReference>
<proteinExistence type="predicted"/>
<dbReference type="PANTHER" id="PTHR12110">
    <property type="entry name" value="HYDROXYPYRUVATE ISOMERASE"/>
    <property type="match status" value="1"/>
</dbReference>
<evidence type="ECO:0000313" key="3">
    <source>
        <dbReference type="Proteomes" id="UP000176992"/>
    </source>
</evidence>
<dbReference type="AlphaFoldDB" id="A0A1F5Y9X6"/>
<reference evidence="2 3" key="1">
    <citation type="journal article" date="2016" name="Nat. Commun.">
        <title>Thousands of microbial genomes shed light on interconnected biogeochemical processes in an aquifer system.</title>
        <authorList>
            <person name="Anantharaman K."/>
            <person name="Brown C.T."/>
            <person name="Hug L.A."/>
            <person name="Sharon I."/>
            <person name="Castelle C.J."/>
            <person name="Probst A.J."/>
            <person name="Thomas B.C."/>
            <person name="Singh A."/>
            <person name="Wilkins M.J."/>
            <person name="Karaoz U."/>
            <person name="Brodie E.L."/>
            <person name="Williams K.H."/>
            <person name="Hubbard S.S."/>
            <person name="Banfield J.F."/>
        </authorList>
    </citation>
    <scope>NUCLEOTIDE SEQUENCE [LARGE SCALE GENOMIC DNA]</scope>
</reference>
<dbReference type="InterPro" id="IPR050312">
    <property type="entry name" value="IolE/XylAMocC-like"/>
</dbReference>
<dbReference type="Gene3D" id="3.20.20.150">
    <property type="entry name" value="Divalent-metal-dependent TIM barrel enzymes"/>
    <property type="match status" value="1"/>
</dbReference>
<feature type="domain" description="Xylose isomerase-like TIM barrel" evidence="1">
    <location>
        <begin position="23"/>
        <end position="268"/>
    </location>
</feature>